<evidence type="ECO:0000313" key="15">
    <source>
        <dbReference type="EMBL" id="OGN23203.1"/>
    </source>
</evidence>
<evidence type="ECO:0000256" key="3">
    <source>
        <dbReference type="ARBA" id="ARBA00013194"/>
    </source>
</evidence>
<comment type="catalytic activity">
    <reaction evidence="1 11 12">
        <text>[protein]-peptidylproline (omega=180) = [protein]-peptidylproline (omega=0)</text>
        <dbReference type="Rhea" id="RHEA:16237"/>
        <dbReference type="Rhea" id="RHEA-COMP:10747"/>
        <dbReference type="Rhea" id="RHEA-COMP:10748"/>
        <dbReference type="ChEBI" id="CHEBI:83833"/>
        <dbReference type="ChEBI" id="CHEBI:83834"/>
        <dbReference type="EC" id="5.2.1.8"/>
    </reaction>
</comment>
<evidence type="ECO:0000256" key="10">
    <source>
        <dbReference type="ARBA" id="ARBA00029986"/>
    </source>
</evidence>
<dbReference type="InterPro" id="IPR008880">
    <property type="entry name" value="Trigger_fac_C"/>
</dbReference>
<comment type="function">
    <text evidence="11">Involved in protein export. Acts as a chaperone by maintaining the newly synthesized protein in an open conformation. Functions as a peptidyl-prolyl cis-trans isomerase.</text>
</comment>
<evidence type="ECO:0000256" key="5">
    <source>
        <dbReference type="ARBA" id="ARBA00022618"/>
    </source>
</evidence>
<evidence type="ECO:0000256" key="13">
    <source>
        <dbReference type="RuleBase" id="RU003914"/>
    </source>
</evidence>
<dbReference type="PROSITE" id="PS50059">
    <property type="entry name" value="FKBP_PPIASE"/>
    <property type="match status" value="1"/>
</dbReference>
<evidence type="ECO:0000256" key="8">
    <source>
        <dbReference type="ARBA" id="ARBA00023235"/>
    </source>
</evidence>
<dbReference type="PANTHER" id="PTHR30560:SF3">
    <property type="entry name" value="TRIGGER FACTOR-LIKE PROTEIN TIG, CHLOROPLASTIC"/>
    <property type="match status" value="1"/>
</dbReference>
<dbReference type="GO" id="GO:0051301">
    <property type="term" value="P:cell division"/>
    <property type="evidence" value="ECO:0007669"/>
    <property type="project" value="UniProtKB-KW"/>
</dbReference>
<dbReference type="SUPFAM" id="SSF109998">
    <property type="entry name" value="Triger factor/SurA peptide-binding domain-like"/>
    <property type="match status" value="1"/>
</dbReference>
<dbReference type="InterPro" id="IPR046357">
    <property type="entry name" value="PPIase_dom_sf"/>
</dbReference>
<keyword evidence="6 11" id="KW-0697">Rotamase</keyword>
<dbReference type="SUPFAM" id="SSF54534">
    <property type="entry name" value="FKBP-like"/>
    <property type="match status" value="1"/>
</dbReference>
<dbReference type="Pfam" id="PF05698">
    <property type="entry name" value="Trigger_C"/>
    <property type="match status" value="1"/>
</dbReference>
<dbReference type="HAMAP" id="MF_00303">
    <property type="entry name" value="Trigger_factor_Tig"/>
    <property type="match status" value="1"/>
</dbReference>
<dbReference type="AlphaFoldDB" id="A0A1F8GD01"/>
<comment type="similarity">
    <text evidence="2 11 13">Belongs to the FKBP-type PPIase family. Tig subfamily.</text>
</comment>
<dbReference type="Gene3D" id="3.30.70.1050">
    <property type="entry name" value="Trigger factor ribosome-binding domain"/>
    <property type="match status" value="1"/>
</dbReference>
<reference evidence="15 16" key="1">
    <citation type="journal article" date="2016" name="Nat. Commun.">
        <title>Thousands of microbial genomes shed light on interconnected biogeochemical processes in an aquifer system.</title>
        <authorList>
            <person name="Anantharaman K."/>
            <person name="Brown C.T."/>
            <person name="Hug L.A."/>
            <person name="Sharon I."/>
            <person name="Castelle C.J."/>
            <person name="Probst A.J."/>
            <person name="Thomas B.C."/>
            <person name="Singh A."/>
            <person name="Wilkins M.J."/>
            <person name="Karaoz U."/>
            <person name="Brodie E.L."/>
            <person name="Williams K.H."/>
            <person name="Hubbard S.S."/>
            <person name="Banfield J.F."/>
        </authorList>
    </citation>
    <scope>NUCLEOTIDE SEQUENCE [LARGE SCALE GENOMIC DNA]</scope>
</reference>
<dbReference type="GO" id="GO:0043022">
    <property type="term" value="F:ribosome binding"/>
    <property type="evidence" value="ECO:0007669"/>
    <property type="project" value="TreeGrafter"/>
</dbReference>
<dbReference type="GO" id="GO:0005737">
    <property type="term" value="C:cytoplasm"/>
    <property type="evidence" value="ECO:0007669"/>
    <property type="project" value="UniProtKB-SubCell"/>
</dbReference>
<dbReference type="EC" id="5.2.1.8" evidence="3 11"/>
<dbReference type="EMBL" id="MGKI01000004">
    <property type="protein sequence ID" value="OGN23203.1"/>
    <property type="molecule type" value="Genomic_DNA"/>
</dbReference>
<dbReference type="Gene3D" id="1.10.3120.10">
    <property type="entry name" value="Trigger factor, C-terminal domain"/>
    <property type="match status" value="1"/>
</dbReference>
<name>A0A1F8GD01_9BACT</name>
<keyword evidence="11" id="KW-0963">Cytoplasm</keyword>
<dbReference type="GO" id="GO:0051083">
    <property type="term" value="P:'de novo' cotranslational protein folding"/>
    <property type="evidence" value="ECO:0007669"/>
    <property type="project" value="TreeGrafter"/>
</dbReference>
<dbReference type="InterPro" id="IPR001179">
    <property type="entry name" value="PPIase_FKBP_dom"/>
</dbReference>
<comment type="domain">
    <text evidence="11">Consists of 3 domains; the N-terminus binds the ribosome, the middle domain has PPIase activity, while the C-terminus has intrinsic chaperone activity on its own.</text>
</comment>
<keyword evidence="7 11" id="KW-0143">Chaperone</keyword>
<evidence type="ECO:0000256" key="2">
    <source>
        <dbReference type="ARBA" id="ARBA00005464"/>
    </source>
</evidence>
<dbReference type="Gene3D" id="3.10.50.40">
    <property type="match status" value="1"/>
</dbReference>
<dbReference type="FunFam" id="3.10.50.40:FF:000001">
    <property type="entry name" value="Trigger factor"/>
    <property type="match status" value="1"/>
</dbReference>
<comment type="caution">
    <text evidence="15">The sequence shown here is derived from an EMBL/GenBank/DDBJ whole genome shotgun (WGS) entry which is preliminary data.</text>
</comment>
<dbReference type="PIRSF" id="PIRSF003095">
    <property type="entry name" value="Trigger_factor"/>
    <property type="match status" value="1"/>
</dbReference>
<proteinExistence type="inferred from homology"/>
<keyword evidence="8 11" id="KW-0413">Isomerase</keyword>
<dbReference type="InterPro" id="IPR008881">
    <property type="entry name" value="Trigger_fac_ribosome-bd_bac"/>
</dbReference>
<dbReference type="GO" id="GO:0043335">
    <property type="term" value="P:protein unfolding"/>
    <property type="evidence" value="ECO:0007669"/>
    <property type="project" value="TreeGrafter"/>
</dbReference>
<evidence type="ECO:0000256" key="4">
    <source>
        <dbReference type="ARBA" id="ARBA00016902"/>
    </source>
</evidence>
<protein>
    <recommendedName>
        <fullName evidence="4 11">Trigger factor</fullName>
        <shortName evidence="11">TF</shortName>
        <ecNumber evidence="3 11">5.2.1.8</ecNumber>
    </recommendedName>
    <alternativeName>
        <fullName evidence="10 11">PPIase</fullName>
    </alternativeName>
</protein>
<gene>
    <name evidence="11" type="primary">tig</name>
    <name evidence="15" type="ORF">A2918_04185</name>
</gene>
<evidence type="ECO:0000313" key="16">
    <source>
        <dbReference type="Proteomes" id="UP000178227"/>
    </source>
</evidence>
<evidence type="ECO:0000256" key="12">
    <source>
        <dbReference type="PROSITE-ProRule" id="PRU00277"/>
    </source>
</evidence>
<keyword evidence="5 11" id="KW-0132">Cell division</keyword>
<dbReference type="SUPFAM" id="SSF102735">
    <property type="entry name" value="Trigger factor ribosome-binding domain"/>
    <property type="match status" value="1"/>
</dbReference>
<dbReference type="Pfam" id="PF00254">
    <property type="entry name" value="FKBP_C"/>
    <property type="match status" value="1"/>
</dbReference>
<dbReference type="STRING" id="1802694.A2918_04185"/>
<dbReference type="InterPro" id="IPR036611">
    <property type="entry name" value="Trigger_fac_ribosome-bd_sf"/>
</dbReference>
<sequence length="429" mass="48072">MRSNLKKLNNNQIKAVVDLDQKDLQKYLDKAEGILGQDVEVKGFRKGKAPKDLLKKHIGQEGARSLALEIAVEQSLSEVIKNNSLDVLNTSNLSVEKNDSVQLRYSVVLDLFPEVNLVDLAGIKIKRKDAGVVEEKEINDALGAIRNARAKFVDRAEDEAAENGDRVEVDFEVKKDGQAIEGGISKNHPLIIGGRNFIPGFEDQLVGMKKGESRSFSLVAPVDYFHKDIAGKRLNFEVKMNDIKKVITPEINDDFAKTVGRFSDLNELKKSVKEGLAQEKILKENQKLRLEILDSIIQRSKIEVPENLLDNQLDIMVSDFDQTLHEKGMELGLYLAKIGKTQEELKNDWKKDAERQVKISLVLRQVAKDLHIEASQEEIEEAAGKLIQSAMLREGAEQAEIDPLKIKEKVAAGIVNEKTLEYIESRCAV</sequence>
<dbReference type="PANTHER" id="PTHR30560">
    <property type="entry name" value="TRIGGER FACTOR CHAPERONE AND PEPTIDYL-PROLYL CIS/TRANS ISOMERASE"/>
    <property type="match status" value="1"/>
</dbReference>
<feature type="domain" description="PPIase FKBP-type" evidence="14">
    <location>
        <begin position="164"/>
        <end position="244"/>
    </location>
</feature>
<evidence type="ECO:0000259" key="14">
    <source>
        <dbReference type="PROSITE" id="PS50059"/>
    </source>
</evidence>
<evidence type="ECO:0000256" key="11">
    <source>
        <dbReference type="HAMAP-Rule" id="MF_00303"/>
    </source>
</evidence>
<dbReference type="Pfam" id="PF05697">
    <property type="entry name" value="Trigger_N"/>
    <property type="match status" value="1"/>
</dbReference>
<accession>A0A1F8GD01</accession>
<dbReference type="InterPro" id="IPR005215">
    <property type="entry name" value="Trig_fac"/>
</dbReference>
<dbReference type="NCBIfam" id="TIGR00115">
    <property type="entry name" value="tig"/>
    <property type="match status" value="1"/>
</dbReference>
<evidence type="ECO:0000256" key="7">
    <source>
        <dbReference type="ARBA" id="ARBA00023186"/>
    </source>
</evidence>
<dbReference type="GO" id="GO:0003755">
    <property type="term" value="F:peptidyl-prolyl cis-trans isomerase activity"/>
    <property type="evidence" value="ECO:0007669"/>
    <property type="project" value="UniProtKB-UniRule"/>
</dbReference>
<keyword evidence="9 11" id="KW-0131">Cell cycle</keyword>
<dbReference type="GO" id="GO:0015031">
    <property type="term" value="P:protein transport"/>
    <property type="evidence" value="ECO:0007669"/>
    <property type="project" value="UniProtKB-UniRule"/>
</dbReference>
<evidence type="ECO:0000256" key="9">
    <source>
        <dbReference type="ARBA" id="ARBA00023306"/>
    </source>
</evidence>
<evidence type="ECO:0000256" key="1">
    <source>
        <dbReference type="ARBA" id="ARBA00000971"/>
    </source>
</evidence>
<dbReference type="InterPro" id="IPR037041">
    <property type="entry name" value="Trigger_fac_C_sf"/>
</dbReference>
<organism evidence="15 16">
    <name type="scientific">Candidatus Yanofskybacteria bacterium RIFCSPLOWO2_01_FULL_42_49</name>
    <dbReference type="NCBI Taxonomy" id="1802694"/>
    <lineage>
        <taxon>Bacteria</taxon>
        <taxon>Candidatus Yanofskyibacteriota</taxon>
    </lineage>
</organism>
<comment type="subcellular location">
    <subcellularLocation>
        <location evidence="11">Cytoplasm</location>
    </subcellularLocation>
    <text evidence="11">About half TF is bound to the ribosome near the polypeptide exit tunnel while the other half is free in the cytoplasm.</text>
</comment>
<dbReference type="Proteomes" id="UP000178227">
    <property type="component" value="Unassembled WGS sequence"/>
</dbReference>
<evidence type="ECO:0000256" key="6">
    <source>
        <dbReference type="ARBA" id="ARBA00023110"/>
    </source>
</evidence>
<dbReference type="InterPro" id="IPR027304">
    <property type="entry name" value="Trigger_fact/SurA_dom_sf"/>
</dbReference>
<dbReference type="GO" id="GO:0044183">
    <property type="term" value="F:protein folding chaperone"/>
    <property type="evidence" value="ECO:0007669"/>
    <property type="project" value="TreeGrafter"/>
</dbReference>